<name>A0AAD7CN73_MYCRO</name>
<organism evidence="1 2">
    <name type="scientific">Mycena rosella</name>
    <name type="common">Pink bonnet</name>
    <name type="synonym">Agaricus rosellus</name>
    <dbReference type="NCBI Taxonomy" id="1033263"/>
    <lineage>
        <taxon>Eukaryota</taxon>
        <taxon>Fungi</taxon>
        <taxon>Dikarya</taxon>
        <taxon>Basidiomycota</taxon>
        <taxon>Agaricomycotina</taxon>
        <taxon>Agaricomycetes</taxon>
        <taxon>Agaricomycetidae</taxon>
        <taxon>Agaricales</taxon>
        <taxon>Marasmiineae</taxon>
        <taxon>Mycenaceae</taxon>
        <taxon>Mycena</taxon>
    </lineage>
</organism>
<proteinExistence type="predicted"/>
<gene>
    <name evidence="1" type="ORF">B0H17DRAFT_1214426</name>
</gene>
<dbReference type="EMBL" id="JARKIE010000324">
    <property type="protein sequence ID" value="KAJ7654274.1"/>
    <property type="molecule type" value="Genomic_DNA"/>
</dbReference>
<dbReference type="Proteomes" id="UP001221757">
    <property type="component" value="Unassembled WGS sequence"/>
</dbReference>
<comment type="caution">
    <text evidence="1">The sequence shown here is derived from an EMBL/GenBank/DDBJ whole genome shotgun (WGS) entry which is preliminary data.</text>
</comment>
<sequence length="206" mass="21452">MPDITPELPDPFARPPQDGRHVGLNEGYFAFGPRCADQTAAELRDAAAPADALWIAASEAGDGVRALRASRSCSRAAGTRTSDVDSIRAGCTAHACMCHGPAAGVGVGPAAVVGRDVEKLRRFSCPGESMIRANDGDTSISAEAHWAEEDRQLSCAWVASTPTSPLCRPCTCLVLADSPHSPALLAWAAQRPAVHPRTVGAASQPM</sequence>
<accession>A0AAD7CN73</accession>
<keyword evidence="2" id="KW-1185">Reference proteome</keyword>
<protein>
    <submittedName>
        <fullName evidence="1">Uncharacterized protein</fullName>
    </submittedName>
</protein>
<reference evidence="1" key="1">
    <citation type="submission" date="2023-03" db="EMBL/GenBank/DDBJ databases">
        <title>Massive genome expansion in bonnet fungi (Mycena s.s.) driven by repeated elements and novel gene families across ecological guilds.</title>
        <authorList>
            <consortium name="Lawrence Berkeley National Laboratory"/>
            <person name="Harder C.B."/>
            <person name="Miyauchi S."/>
            <person name="Viragh M."/>
            <person name="Kuo A."/>
            <person name="Thoen E."/>
            <person name="Andreopoulos B."/>
            <person name="Lu D."/>
            <person name="Skrede I."/>
            <person name="Drula E."/>
            <person name="Henrissat B."/>
            <person name="Morin E."/>
            <person name="Kohler A."/>
            <person name="Barry K."/>
            <person name="LaButti K."/>
            <person name="Morin E."/>
            <person name="Salamov A."/>
            <person name="Lipzen A."/>
            <person name="Mereny Z."/>
            <person name="Hegedus B."/>
            <person name="Baldrian P."/>
            <person name="Stursova M."/>
            <person name="Weitz H."/>
            <person name="Taylor A."/>
            <person name="Grigoriev I.V."/>
            <person name="Nagy L.G."/>
            <person name="Martin F."/>
            <person name="Kauserud H."/>
        </authorList>
    </citation>
    <scope>NUCLEOTIDE SEQUENCE</scope>
    <source>
        <strain evidence="1">CBHHK067</strain>
    </source>
</reference>
<dbReference type="AlphaFoldDB" id="A0AAD7CN73"/>
<evidence type="ECO:0000313" key="2">
    <source>
        <dbReference type="Proteomes" id="UP001221757"/>
    </source>
</evidence>
<evidence type="ECO:0000313" key="1">
    <source>
        <dbReference type="EMBL" id="KAJ7654274.1"/>
    </source>
</evidence>